<protein>
    <submittedName>
        <fullName evidence="2">Iq motif and sec7 domain-containing protein 3 isoform x2</fullName>
    </submittedName>
</protein>
<dbReference type="OrthoDB" id="430364at2759"/>
<evidence type="ECO:0000313" key="2">
    <source>
        <dbReference type="EMBL" id="PKU36023.1"/>
    </source>
</evidence>
<dbReference type="Proteomes" id="UP000233556">
    <property type="component" value="Unassembled WGS sequence"/>
</dbReference>
<keyword evidence="3" id="KW-1185">Reference proteome</keyword>
<dbReference type="GO" id="GO:0030036">
    <property type="term" value="P:actin cytoskeleton organization"/>
    <property type="evidence" value="ECO:0007669"/>
    <property type="project" value="TreeGrafter"/>
</dbReference>
<accession>A0A2I0TQK5</accession>
<feature type="compositionally biased region" description="Basic and acidic residues" evidence="1">
    <location>
        <begin position="18"/>
        <end position="27"/>
    </location>
</feature>
<evidence type="ECO:0000313" key="3">
    <source>
        <dbReference type="Proteomes" id="UP000233556"/>
    </source>
</evidence>
<reference evidence="3" key="1">
    <citation type="submission" date="2017-11" db="EMBL/GenBank/DDBJ databases">
        <authorList>
            <person name="Lima N.C."/>
            <person name="Parody-Merino A.M."/>
            <person name="Battley P.F."/>
            <person name="Fidler A.E."/>
            <person name="Prosdocimi F."/>
        </authorList>
    </citation>
    <scope>NUCLEOTIDE SEQUENCE [LARGE SCALE GENOMIC DNA]</scope>
</reference>
<feature type="compositionally biased region" description="Low complexity" evidence="1">
    <location>
        <begin position="53"/>
        <end position="69"/>
    </location>
</feature>
<dbReference type="EMBL" id="KZ507906">
    <property type="protein sequence ID" value="PKU36023.1"/>
    <property type="molecule type" value="Genomic_DNA"/>
</dbReference>
<organism evidence="2 3">
    <name type="scientific">Limosa lapponica baueri</name>
    <dbReference type="NCBI Taxonomy" id="1758121"/>
    <lineage>
        <taxon>Eukaryota</taxon>
        <taxon>Metazoa</taxon>
        <taxon>Chordata</taxon>
        <taxon>Craniata</taxon>
        <taxon>Vertebrata</taxon>
        <taxon>Euteleostomi</taxon>
        <taxon>Archelosauria</taxon>
        <taxon>Archosauria</taxon>
        <taxon>Dinosauria</taxon>
        <taxon>Saurischia</taxon>
        <taxon>Theropoda</taxon>
        <taxon>Coelurosauria</taxon>
        <taxon>Aves</taxon>
        <taxon>Neognathae</taxon>
        <taxon>Neoaves</taxon>
        <taxon>Charadriiformes</taxon>
        <taxon>Scolopacidae</taxon>
        <taxon>Limosa</taxon>
    </lineage>
</organism>
<name>A0A2I0TQK5_LIMLA</name>
<dbReference type="PANTHER" id="PTHR10663:SF318">
    <property type="entry name" value="IQ MOTIF AND SEC7 DOMAIN-CONTAINING PROTEIN 3"/>
    <property type="match status" value="1"/>
</dbReference>
<reference evidence="3" key="2">
    <citation type="submission" date="2017-12" db="EMBL/GenBank/DDBJ databases">
        <title>Genome sequence of the Bar-tailed Godwit (Limosa lapponica baueri).</title>
        <authorList>
            <person name="Lima N.C.B."/>
            <person name="Parody-Merino A.M."/>
            <person name="Battley P.F."/>
            <person name="Fidler A.E."/>
            <person name="Prosdocimi F."/>
        </authorList>
    </citation>
    <scope>NUCLEOTIDE SEQUENCE [LARGE SCALE GENOMIC DNA]</scope>
</reference>
<proteinExistence type="predicted"/>
<dbReference type="PROSITE" id="PS50096">
    <property type="entry name" value="IQ"/>
    <property type="match status" value="1"/>
</dbReference>
<feature type="region of interest" description="Disordered" evidence="1">
    <location>
        <begin position="16"/>
        <end position="93"/>
    </location>
</feature>
<dbReference type="AlphaFoldDB" id="A0A2I0TQK5"/>
<dbReference type="PANTHER" id="PTHR10663">
    <property type="entry name" value="GUANYL-NUCLEOTIDE EXCHANGE FACTOR"/>
    <property type="match status" value="1"/>
</dbReference>
<feature type="compositionally biased region" description="Basic and acidic residues" evidence="1">
    <location>
        <begin position="72"/>
        <end position="83"/>
    </location>
</feature>
<evidence type="ECO:0000256" key="1">
    <source>
        <dbReference type="SAM" id="MobiDB-lite"/>
    </source>
</evidence>
<sequence>MPCYKGEDVDLQYIRYAGSRDGKREENEQGQTPRNETVLHQFCCPAADAEQKPSSPDSSPSDDPSGSTSKKAGCETEDPKEAGRQSGQEGRSDTLTLKAQHAELQEEQAAGCSPLVQKASLHHTGSPVRVQRSKGTASCSHAAASDYELSLDLKNKQIEMLEHKYGGHLVSRRAACTIQTAFRQYQLSKNFEKIRNSLLESRMPRRISLRKVRVQNSESFSAEKALVEGYNFVGIPLLEYMKLCLAMDEEQNKSFWVRIKGRAGTGDVTVRVCYRPPNQEDRA</sequence>
<gene>
    <name evidence="2" type="ORF">llap_13673</name>
</gene>